<proteinExistence type="predicted"/>
<dbReference type="Proteomes" id="UP000518752">
    <property type="component" value="Unassembled WGS sequence"/>
</dbReference>
<sequence>MSYFTKDLLVLVLTLILAVHAAPYSAVKHRHVGMIGNAVRSNNNQVQAFNTSIQNESGRLGRRANPDPPKWLLSRFDDSKMLTDTDTKVFNSELKDLELGLEMKFTAPTKNNGGIWNVKSYKGVARRVLLASDRPFRLVYKPKPVSACIVDRRSEAKRTRRATKGYSGLPGDLLLKVVRPNNSGYGEVKALKQVGDFVASGYIKDPGLSTEMKSKSDRVCAVTIMKKKDGKTLEDLHLPTVAQTLVVAKVAKVAACNAAAEIAVNKEVLHGDLNVGNILIKMAQQPGQTSVNLVDWGSGNWVSKGVKKEDVVRLSTSLDI</sequence>
<gene>
    <name evidence="2" type="ORF">D9757_008704</name>
</gene>
<accession>A0A8H5M301</accession>
<name>A0A8H5M301_9AGAR</name>
<evidence type="ECO:0000256" key="1">
    <source>
        <dbReference type="SAM" id="SignalP"/>
    </source>
</evidence>
<evidence type="ECO:0008006" key="4">
    <source>
        <dbReference type="Google" id="ProtNLM"/>
    </source>
</evidence>
<dbReference type="EMBL" id="JAACJN010000073">
    <property type="protein sequence ID" value="KAF5378907.1"/>
    <property type="molecule type" value="Genomic_DNA"/>
</dbReference>
<reference evidence="2 3" key="1">
    <citation type="journal article" date="2020" name="ISME J.">
        <title>Uncovering the hidden diversity of litter-decomposition mechanisms in mushroom-forming fungi.</title>
        <authorList>
            <person name="Floudas D."/>
            <person name="Bentzer J."/>
            <person name="Ahren D."/>
            <person name="Johansson T."/>
            <person name="Persson P."/>
            <person name="Tunlid A."/>
        </authorList>
    </citation>
    <scope>NUCLEOTIDE SEQUENCE [LARGE SCALE GENOMIC DNA]</scope>
    <source>
        <strain evidence="2 3">CBS 406.79</strain>
    </source>
</reference>
<keyword evidence="3" id="KW-1185">Reference proteome</keyword>
<evidence type="ECO:0000313" key="2">
    <source>
        <dbReference type="EMBL" id="KAF5378907.1"/>
    </source>
</evidence>
<dbReference type="AlphaFoldDB" id="A0A8H5M301"/>
<comment type="caution">
    <text evidence="2">The sequence shown here is derived from an EMBL/GenBank/DDBJ whole genome shotgun (WGS) entry which is preliminary data.</text>
</comment>
<feature type="signal peptide" evidence="1">
    <location>
        <begin position="1"/>
        <end position="21"/>
    </location>
</feature>
<feature type="chain" id="PRO_5034014212" description="Protein kinase domain-containing protein" evidence="1">
    <location>
        <begin position="22"/>
        <end position="320"/>
    </location>
</feature>
<keyword evidence="1" id="KW-0732">Signal</keyword>
<evidence type="ECO:0000313" key="3">
    <source>
        <dbReference type="Proteomes" id="UP000518752"/>
    </source>
</evidence>
<organism evidence="2 3">
    <name type="scientific">Collybiopsis confluens</name>
    <dbReference type="NCBI Taxonomy" id="2823264"/>
    <lineage>
        <taxon>Eukaryota</taxon>
        <taxon>Fungi</taxon>
        <taxon>Dikarya</taxon>
        <taxon>Basidiomycota</taxon>
        <taxon>Agaricomycotina</taxon>
        <taxon>Agaricomycetes</taxon>
        <taxon>Agaricomycetidae</taxon>
        <taxon>Agaricales</taxon>
        <taxon>Marasmiineae</taxon>
        <taxon>Omphalotaceae</taxon>
        <taxon>Collybiopsis</taxon>
    </lineage>
</organism>
<protein>
    <recommendedName>
        <fullName evidence="4">Protein kinase domain-containing protein</fullName>
    </recommendedName>
</protein>